<dbReference type="SMART" id="SM00086">
    <property type="entry name" value="PAC"/>
    <property type="match status" value="3"/>
</dbReference>
<keyword evidence="5" id="KW-0418">Kinase</keyword>
<dbReference type="InterPro" id="IPR036890">
    <property type="entry name" value="HATPase_C_sf"/>
</dbReference>
<dbReference type="SMART" id="SM00388">
    <property type="entry name" value="HisKA"/>
    <property type="match status" value="1"/>
</dbReference>
<keyword evidence="3" id="KW-0597">Phosphoprotein</keyword>
<dbReference type="PROSITE" id="PS50112">
    <property type="entry name" value="PAS"/>
    <property type="match status" value="3"/>
</dbReference>
<feature type="domain" description="PAC" evidence="8">
    <location>
        <begin position="76"/>
        <end position="128"/>
    </location>
</feature>
<feature type="domain" description="Histidine kinase" evidence="6">
    <location>
        <begin position="413"/>
        <end position="629"/>
    </location>
</feature>
<evidence type="ECO:0000259" key="8">
    <source>
        <dbReference type="PROSITE" id="PS50113"/>
    </source>
</evidence>
<gene>
    <name evidence="9" type="ORF">GGD53_002321</name>
</gene>
<dbReference type="GO" id="GO:0000155">
    <property type="term" value="F:phosphorelay sensor kinase activity"/>
    <property type="evidence" value="ECO:0007669"/>
    <property type="project" value="InterPro"/>
</dbReference>
<dbReference type="Gene3D" id="3.30.450.20">
    <property type="entry name" value="PAS domain"/>
    <property type="match status" value="3"/>
</dbReference>
<evidence type="ECO:0000256" key="1">
    <source>
        <dbReference type="ARBA" id="ARBA00000085"/>
    </source>
</evidence>
<dbReference type="PANTHER" id="PTHR43304">
    <property type="entry name" value="PHYTOCHROME-LIKE PROTEIN CPH1"/>
    <property type="match status" value="1"/>
</dbReference>
<dbReference type="InterPro" id="IPR003661">
    <property type="entry name" value="HisK_dim/P_dom"/>
</dbReference>
<dbReference type="SMART" id="SM00091">
    <property type="entry name" value="PAS"/>
    <property type="match status" value="3"/>
</dbReference>
<reference evidence="9 10" key="1">
    <citation type="submission" date="2020-08" db="EMBL/GenBank/DDBJ databases">
        <title>Genomic Encyclopedia of Type Strains, Phase IV (KMG-V): Genome sequencing to study the core and pangenomes of soil and plant-associated prokaryotes.</title>
        <authorList>
            <person name="Whitman W."/>
        </authorList>
    </citation>
    <scope>NUCLEOTIDE SEQUENCE [LARGE SCALE GENOMIC DNA]</scope>
    <source>
        <strain evidence="9 10">SEMIA 4074</strain>
    </source>
</reference>
<dbReference type="InterPro" id="IPR013655">
    <property type="entry name" value="PAS_fold_3"/>
</dbReference>
<evidence type="ECO:0000256" key="3">
    <source>
        <dbReference type="ARBA" id="ARBA00022553"/>
    </source>
</evidence>
<evidence type="ECO:0000259" key="7">
    <source>
        <dbReference type="PROSITE" id="PS50112"/>
    </source>
</evidence>
<dbReference type="CDD" id="cd00130">
    <property type="entry name" value="PAS"/>
    <property type="match status" value="3"/>
</dbReference>
<dbReference type="Pfam" id="PF02518">
    <property type="entry name" value="HATPase_c"/>
    <property type="match status" value="1"/>
</dbReference>
<feature type="domain" description="PAS" evidence="7">
    <location>
        <begin position="136"/>
        <end position="206"/>
    </location>
</feature>
<feature type="domain" description="PAC" evidence="8">
    <location>
        <begin position="341"/>
        <end position="393"/>
    </location>
</feature>
<evidence type="ECO:0000313" key="10">
    <source>
        <dbReference type="Proteomes" id="UP000524492"/>
    </source>
</evidence>
<dbReference type="Pfam" id="PF08447">
    <property type="entry name" value="PAS_3"/>
    <property type="match status" value="3"/>
</dbReference>
<dbReference type="PRINTS" id="PR00344">
    <property type="entry name" value="BCTRLSENSOR"/>
</dbReference>
<dbReference type="InterPro" id="IPR005467">
    <property type="entry name" value="His_kinase_dom"/>
</dbReference>
<dbReference type="AlphaFoldDB" id="A0A7W6MG91"/>
<evidence type="ECO:0000313" key="9">
    <source>
        <dbReference type="EMBL" id="MBB4192164.1"/>
    </source>
</evidence>
<dbReference type="EMBL" id="JACIFV010000006">
    <property type="protein sequence ID" value="MBB4192164.1"/>
    <property type="molecule type" value="Genomic_DNA"/>
</dbReference>
<dbReference type="CDD" id="cd00082">
    <property type="entry name" value="HisKA"/>
    <property type="match status" value="1"/>
</dbReference>
<dbReference type="Gene3D" id="3.30.565.10">
    <property type="entry name" value="Histidine kinase-like ATPase, C-terminal domain"/>
    <property type="match status" value="1"/>
</dbReference>
<evidence type="ECO:0000256" key="4">
    <source>
        <dbReference type="ARBA" id="ARBA00022679"/>
    </source>
</evidence>
<dbReference type="InterPro" id="IPR036097">
    <property type="entry name" value="HisK_dim/P_sf"/>
</dbReference>
<dbReference type="FunFam" id="3.30.450.20:FF:000099">
    <property type="entry name" value="Sensory box sensor histidine kinase"/>
    <property type="match status" value="2"/>
</dbReference>
<feature type="domain" description="PAC" evidence="8">
    <location>
        <begin position="209"/>
        <end position="260"/>
    </location>
</feature>
<evidence type="ECO:0000256" key="5">
    <source>
        <dbReference type="ARBA" id="ARBA00022777"/>
    </source>
</evidence>
<dbReference type="SUPFAM" id="SSF55785">
    <property type="entry name" value="PYP-like sensor domain (PAS domain)"/>
    <property type="match status" value="3"/>
</dbReference>
<dbReference type="InterPro" id="IPR001610">
    <property type="entry name" value="PAC"/>
</dbReference>
<protein>
    <recommendedName>
        <fullName evidence="2">histidine kinase</fullName>
        <ecNumber evidence="2">2.7.13.3</ecNumber>
    </recommendedName>
</protein>
<dbReference type="Gene3D" id="1.10.287.130">
    <property type="match status" value="1"/>
</dbReference>
<dbReference type="InterPro" id="IPR003594">
    <property type="entry name" value="HATPase_dom"/>
</dbReference>
<dbReference type="Pfam" id="PF00512">
    <property type="entry name" value="HisKA"/>
    <property type="match status" value="1"/>
</dbReference>
<evidence type="ECO:0000256" key="2">
    <source>
        <dbReference type="ARBA" id="ARBA00012438"/>
    </source>
</evidence>
<dbReference type="InterPro" id="IPR000014">
    <property type="entry name" value="PAS"/>
</dbReference>
<dbReference type="InterPro" id="IPR035965">
    <property type="entry name" value="PAS-like_dom_sf"/>
</dbReference>
<sequence>MEREPETDPIIDMIPAMVWSATSEGMLDFANQHFLEFIGAPLEEISGVGFYKLFHPDDTSHLASEWHDIMASKHAREVVGRLRRADGQYRWCTLRQKPRLDPEGNVVRWYGVVLDIEDRKQAENALKETKTALAASEENLSLIINSLPVLVWSARPDGSADFVNKSWLDYAGRPADQILEWCFLELYHPDDIPGMVDIWKRDLEHSDHTVLKGRIRGADGNYRWFYFSGRKLVDANGVVRWFGCNIDIEDLQRAEIALRESEAALRESEHKLNLIINTIPAMAWSCTSDGRLEYFNRNLIDYVGLPFEEIVGFGFYRMFHPDDVELMRMAWDDIVASKKSRPVDARIRRADGEYRWFNLRQSPLLDSDGNVVRWYGVVVDIEDRKRAEESLRQSQSDLAHVTRMTATGELAVSIAHEVNQPLMAIVTNAGTCLRWLQPGHTDIEQARLAAERIVNDGHRAGDIIASIRALAQKSPARMERTDLKGAVRDVLDLLRGELRHREIELDLDLPKWPLEVIGDRTQLQQVVLNLVMNSAEAMAAASSDRRIRIRCTEDEQQFVRVSVSDSGRGVPPDELDRVFEAFYSTKADGIGMGLSICRSIIEAHGGRIWASSAESRIGTVFTFTLPMAEVTADYDR</sequence>
<dbReference type="InterPro" id="IPR052162">
    <property type="entry name" value="Sensor_kinase/Photoreceptor"/>
</dbReference>
<keyword evidence="10" id="KW-1185">Reference proteome</keyword>
<proteinExistence type="predicted"/>
<name>A0A7W6MG91_9HYPH</name>
<comment type="catalytic activity">
    <reaction evidence="1">
        <text>ATP + protein L-histidine = ADP + protein N-phospho-L-histidine.</text>
        <dbReference type="EC" id="2.7.13.3"/>
    </reaction>
</comment>
<dbReference type="SUPFAM" id="SSF47384">
    <property type="entry name" value="Homodimeric domain of signal transducing histidine kinase"/>
    <property type="match status" value="1"/>
</dbReference>
<dbReference type="SMART" id="SM00387">
    <property type="entry name" value="HATPase_c"/>
    <property type="match status" value="1"/>
</dbReference>
<feature type="domain" description="PAS" evidence="7">
    <location>
        <begin position="268"/>
        <end position="338"/>
    </location>
</feature>
<comment type="caution">
    <text evidence="9">The sequence shown here is derived from an EMBL/GenBank/DDBJ whole genome shotgun (WGS) entry which is preliminary data.</text>
</comment>
<accession>A0A7W6MG91</accession>
<feature type="domain" description="PAS" evidence="7">
    <location>
        <begin position="3"/>
        <end position="73"/>
    </location>
</feature>
<dbReference type="NCBIfam" id="TIGR00229">
    <property type="entry name" value="sensory_box"/>
    <property type="match status" value="3"/>
</dbReference>
<keyword evidence="4" id="KW-0808">Transferase</keyword>
<dbReference type="EC" id="2.7.13.3" evidence="2"/>
<dbReference type="Proteomes" id="UP000524492">
    <property type="component" value="Unassembled WGS sequence"/>
</dbReference>
<dbReference type="RefSeq" id="WP_184455924.1">
    <property type="nucleotide sequence ID" value="NZ_JACIFV010000006.1"/>
</dbReference>
<dbReference type="InterPro" id="IPR004358">
    <property type="entry name" value="Sig_transdc_His_kin-like_C"/>
</dbReference>
<dbReference type="PROSITE" id="PS50113">
    <property type="entry name" value="PAC"/>
    <property type="match status" value="3"/>
</dbReference>
<dbReference type="PANTHER" id="PTHR43304:SF1">
    <property type="entry name" value="PAC DOMAIN-CONTAINING PROTEIN"/>
    <property type="match status" value="1"/>
</dbReference>
<dbReference type="PROSITE" id="PS50109">
    <property type="entry name" value="HIS_KIN"/>
    <property type="match status" value="1"/>
</dbReference>
<dbReference type="SUPFAM" id="SSF55874">
    <property type="entry name" value="ATPase domain of HSP90 chaperone/DNA topoisomerase II/histidine kinase"/>
    <property type="match status" value="1"/>
</dbReference>
<dbReference type="InterPro" id="IPR000700">
    <property type="entry name" value="PAS-assoc_C"/>
</dbReference>
<evidence type="ECO:0000259" key="6">
    <source>
        <dbReference type="PROSITE" id="PS50109"/>
    </source>
</evidence>
<organism evidence="9 10">
    <name type="scientific">Rhizobium aethiopicum</name>
    <dbReference type="NCBI Taxonomy" id="1138170"/>
    <lineage>
        <taxon>Bacteria</taxon>
        <taxon>Pseudomonadati</taxon>
        <taxon>Pseudomonadota</taxon>
        <taxon>Alphaproteobacteria</taxon>
        <taxon>Hyphomicrobiales</taxon>
        <taxon>Rhizobiaceae</taxon>
        <taxon>Rhizobium/Agrobacterium group</taxon>
        <taxon>Rhizobium</taxon>
    </lineage>
</organism>